<organism evidence="2 3">
    <name type="scientific">Apiospora marii</name>
    <dbReference type="NCBI Taxonomy" id="335849"/>
    <lineage>
        <taxon>Eukaryota</taxon>
        <taxon>Fungi</taxon>
        <taxon>Dikarya</taxon>
        <taxon>Ascomycota</taxon>
        <taxon>Pezizomycotina</taxon>
        <taxon>Sordariomycetes</taxon>
        <taxon>Xylariomycetidae</taxon>
        <taxon>Amphisphaeriales</taxon>
        <taxon>Apiosporaceae</taxon>
        <taxon>Apiospora</taxon>
    </lineage>
</organism>
<protein>
    <submittedName>
        <fullName evidence="2">Uncharacterized protein</fullName>
    </submittedName>
</protein>
<evidence type="ECO:0000256" key="1">
    <source>
        <dbReference type="SAM" id="MobiDB-lite"/>
    </source>
</evidence>
<dbReference type="Proteomes" id="UP001396898">
    <property type="component" value="Unassembled WGS sequence"/>
</dbReference>
<dbReference type="EMBL" id="JAQQWI010000016">
    <property type="protein sequence ID" value="KAK8008586.1"/>
    <property type="molecule type" value="Genomic_DNA"/>
</dbReference>
<accession>A0ABR1RDE5</accession>
<name>A0ABR1RDE5_9PEZI</name>
<gene>
    <name evidence="2" type="ORF">PG991_011137</name>
</gene>
<feature type="region of interest" description="Disordered" evidence="1">
    <location>
        <begin position="202"/>
        <end position="228"/>
    </location>
</feature>
<keyword evidence="3" id="KW-1185">Reference proteome</keyword>
<comment type="caution">
    <text evidence="2">The sequence shown here is derived from an EMBL/GenBank/DDBJ whole genome shotgun (WGS) entry which is preliminary data.</text>
</comment>
<reference evidence="2 3" key="1">
    <citation type="submission" date="2023-01" db="EMBL/GenBank/DDBJ databases">
        <title>Analysis of 21 Apiospora genomes using comparative genomics revels a genus with tremendous synthesis potential of carbohydrate active enzymes and secondary metabolites.</title>
        <authorList>
            <person name="Sorensen T."/>
        </authorList>
    </citation>
    <scope>NUCLEOTIDE SEQUENCE [LARGE SCALE GENOMIC DNA]</scope>
    <source>
        <strain evidence="2 3">CBS 20057</strain>
    </source>
</reference>
<sequence>MRVSSTEHVLHLTGGSARAILPHLRVLHLTDLTTGKAVGPLHGGSERGEKHSLPGPLGGTQATISRMDDGPSGETVRRVHRLPTGALLTLPNSVDFLGDHAGELHDLLLRVLVGLRLGAVLLHWSYRPRSPSSYFYFSWSLSTERVRIYSGFETGAARETATLPGGRSAGQARTIIVGLSIGIVTRIRGRVRDENLETTWRRFRHGGPSRHPSGTGTFPRRGQGSGGR</sequence>
<feature type="region of interest" description="Disordered" evidence="1">
    <location>
        <begin position="38"/>
        <end position="72"/>
    </location>
</feature>
<proteinExistence type="predicted"/>
<evidence type="ECO:0000313" key="3">
    <source>
        <dbReference type="Proteomes" id="UP001396898"/>
    </source>
</evidence>
<evidence type="ECO:0000313" key="2">
    <source>
        <dbReference type="EMBL" id="KAK8008586.1"/>
    </source>
</evidence>